<dbReference type="SUPFAM" id="SSF53474">
    <property type="entry name" value="alpha/beta-Hydrolases"/>
    <property type="match status" value="1"/>
</dbReference>
<keyword evidence="3" id="KW-1185">Reference proteome</keyword>
<protein>
    <submittedName>
        <fullName evidence="2">Nucleoside-diphosphate-sugar epimerase</fullName>
    </submittedName>
</protein>
<dbReference type="Gene3D" id="3.40.50.1820">
    <property type="entry name" value="alpha/beta hydrolase"/>
    <property type="match status" value="1"/>
</dbReference>
<dbReference type="Pfam" id="PF12697">
    <property type="entry name" value="Abhydrolase_6"/>
    <property type="match status" value="1"/>
</dbReference>
<evidence type="ECO:0000259" key="1">
    <source>
        <dbReference type="PROSITE" id="PS50206"/>
    </source>
</evidence>
<dbReference type="PANTHER" id="PTHR48079">
    <property type="entry name" value="PROTEIN YEEZ"/>
    <property type="match status" value="1"/>
</dbReference>
<dbReference type="Pfam" id="PF07993">
    <property type="entry name" value="NAD_binding_4"/>
    <property type="match status" value="1"/>
</dbReference>
<dbReference type="Gene3D" id="3.40.50.720">
    <property type="entry name" value="NAD(P)-binding Rossmann-like Domain"/>
    <property type="match status" value="1"/>
</dbReference>
<evidence type="ECO:0000313" key="3">
    <source>
        <dbReference type="Proteomes" id="UP000198215"/>
    </source>
</evidence>
<dbReference type="Proteomes" id="UP000198215">
    <property type="component" value="Chromosome I"/>
</dbReference>
<dbReference type="InterPro" id="IPR029058">
    <property type="entry name" value="AB_hydrolase_fold"/>
</dbReference>
<dbReference type="EMBL" id="LT607753">
    <property type="protein sequence ID" value="SCG40007.1"/>
    <property type="molecule type" value="Genomic_DNA"/>
</dbReference>
<dbReference type="InterPro" id="IPR001763">
    <property type="entry name" value="Rhodanese-like_dom"/>
</dbReference>
<organism evidence="2 3">
    <name type="scientific">Micromonospora coxensis</name>
    <dbReference type="NCBI Taxonomy" id="356852"/>
    <lineage>
        <taxon>Bacteria</taxon>
        <taxon>Bacillati</taxon>
        <taxon>Actinomycetota</taxon>
        <taxon>Actinomycetes</taxon>
        <taxon>Micromonosporales</taxon>
        <taxon>Micromonosporaceae</taxon>
        <taxon>Micromonospora</taxon>
    </lineage>
</organism>
<dbReference type="InterPro" id="IPR036291">
    <property type="entry name" value="NAD(P)-bd_dom_sf"/>
</dbReference>
<dbReference type="PANTHER" id="PTHR48079:SF6">
    <property type="entry name" value="NAD(P)-BINDING DOMAIN-CONTAINING PROTEIN-RELATED"/>
    <property type="match status" value="1"/>
</dbReference>
<dbReference type="RefSeq" id="WP_197701417.1">
    <property type="nucleotide sequence ID" value="NZ_LT607753.1"/>
</dbReference>
<feature type="domain" description="Rhodanese" evidence="1">
    <location>
        <begin position="29"/>
        <end position="105"/>
    </location>
</feature>
<sequence>MIRAGADRRALVFGATGFLGRWLIVELTAQGIPVTAAVRGADSADRLSGWLGRHGVTGDVASVVVDFASEDLGLAADSAALRGVTEIYNLAGAFRFGMSVDEAVRGNVASARRIVLLAARLPGSPRLVHVSGYRVSSHGARPAARSAEAYARLGAYEASKIEADGVVRTTATNLGVPVTIINPATVSGVGATGESDQLIGLAANLRELWHGRLAALPGDGDTFVPVVTVDHLARFMALVPTVPEAVGQSYWVLDDDTPPLPDLLQAVAAHYQVPVPRLRIPVRLVKRLPSRLTKADPETLSFLSSDRYPTAPAHELAAAHGLTQPETLPSILRWADHLAAHRFGRSRGGPGRGFASYAGVHTFGLGDAAGRTLVLPGLPVNADTWADTVDAMPEPARVLDLPGLGMSAGDERRWAPWLAAVTEGRDGLHLVGHSVGAAAAVEFASAHPERVDRLTLVAPAFLQPAPSLPTRLVPLTAAYLRFVTASALSRTLLGSEEFADALESSVVDLRRPGVARRIARLLARGARRRTRRALRQRLLAFTGEVHLVVGEHDPLSPEALAALGDRHRVTTIPGAGHHPQLTHPGELADAIGTTVASSLRAG</sequence>
<gene>
    <name evidence="2" type="ORF">GA0070614_0698</name>
</gene>
<proteinExistence type="predicted"/>
<accession>A0A1C5H2D8</accession>
<dbReference type="PROSITE" id="PS50206">
    <property type="entry name" value="RHODANESE_3"/>
    <property type="match status" value="1"/>
</dbReference>
<dbReference type="GO" id="GO:0004029">
    <property type="term" value="F:aldehyde dehydrogenase (NAD+) activity"/>
    <property type="evidence" value="ECO:0007669"/>
    <property type="project" value="TreeGrafter"/>
</dbReference>
<name>A0A1C5H2D8_9ACTN</name>
<dbReference type="GO" id="GO:0005737">
    <property type="term" value="C:cytoplasm"/>
    <property type="evidence" value="ECO:0007669"/>
    <property type="project" value="TreeGrafter"/>
</dbReference>
<dbReference type="AlphaFoldDB" id="A0A1C5H2D8"/>
<dbReference type="InterPro" id="IPR051783">
    <property type="entry name" value="NAD(P)-dependent_oxidoreduct"/>
</dbReference>
<dbReference type="InterPro" id="IPR000073">
    <property type="entry name" value="AB_hydrolase_1"/>
</dbReference>
<dbReference type="SUPFAM" id="SSF51735">
    <property type="entry name" value="NAD(P)-binding Rossmann-fold domains"/>
    <property type="match status" value="1"/>
</dbReference>
<dbReference type="InterPro" id="IPR013120">
    <property type="entry name" value="FAR_NAD-bd"/>
</dbReference>
<reference evidence="3" key="1">
    <citation type="submission" date="2016-06" db="EMBL/GenBank/DDBJ databases">
        <authorList>
            <person name="Varghese N."/>
            <person name="Submissions Spin"/>
        </authorList>
    </citation>
    <scope>NUCLEOTIDE SEQUENCE [LARGE SCALE GENOMIC DNA]</scope>
    <source>
        <strain evidence="3">DSM 45161</strain>
    </source>
</reference>
<evidence type="ECO:0000313" key="2">
    <source>
        <dbReference type="EMBL" id="SCG40007.1"/>
    </source>
</evidence>